<keyword evidence="7" id="KW-0378">Hydrolase</keyword>
<evidence type="ECO:0000256" key="1">
    <source>
        <dbReference type="ARBA" id="ARBA00000156"/>
    </source>
</evidence>
<keyword evidence="5" id="KW-0645">Protease</keyword>
<accession>A0A1E4SMY0</accession>
<keyword evidence="8 13" id="KW-1133">Transmembrane helix</keyword>
<dbReference type="GO" id="GO:0006508">
    <property type="term" value="P:proteolysis"/>
    <property type="evidence" value="ECO:0007669"/>
    <property type="project" value="UniProtKB-KW"/>
</dbReference>
<dbReference type="OrthoDB" id="10257275at2759"/>
<protein>
    <recommendedName>
        <fullName evidence="11">Rhomboid-type serine protease 2</fullName>
        <ecNumber evidence="4">3.4.21.105</ecNumber>
    </recommendedName>
    <alternativeName>
        <fullName evidence="12">Rhomboid protein 2</fullName>
    </alternativeName>
</protein>
<comment type="catalytic activity">
    <reaction evidence="1">
        <text>Cleaves type-1 transmembrane domains using a catalytic dyad composed of serine and histidine that are contributed by different transmembrane domains.</text>
        <dbReference type="EC" id="3.4.21.105"/>
    </reaction>
</comment>
<evidence type="ECO:0000256" key="4">
    <source>
        <dbReference type="ARBA" id="ARBA00013039"/>
    </source>
</evidence>
<evidence type="ECO:0000256" key="13">
    <source>
        <dbReference type="SAM" id="Phobius"/>
    </source>
</evidence>
<dbReference type="GO" id="GO:0004252">
    <property type="term" value="F:serine-type endopeptidase activity"/>
    <property type="evidence" value="ECO:0007669"/>
    <property type="project" value="InterPro"/>
</dbReference>
<organism evidence="15 16">
    <name type="scientific">Suhomyces tanzawaensis NRRL Y-17324</name>
    <dbReference type="NCBI Taxonomy" id="984487"/>
    <lineage>
        <taxon>Eukaryota</taxon>
        <taxon>Fungi</taxon>
        <taxon>Dikarya</taxon>
        <taxon>Ascomycota</taxon>
        <taxon>Saccharomycotina</taxon>
        <taxon>Pichiomycetes</taxon>
        <taxon>Debaryomycetaceae</taxon>
        <taxon>Suhomyces</taxon>
    </lineage>
</organism>
<feature type="domain" description="Peptidase S54 rhomboid" evidence="14">
    <location>
        <begin position="54"/>
        <end position="197"/>
    </location>
</feature>
<comment type="function">
    <text evidence="10">Probable rhomboid-type serine protease that catalyzes intramembrane proteolysis.</text>
</comment>
<dbReference type="InterPro" id="IPR035952">
    <property type="entry name" value="Rhomboid-like_sf"/>
</dbReference>
<evidence type="ECO:0000256" key="3">
    <source>
        <dbReference type="ARBA" id="ARBA00009045"/>
    </source>
</evidence>
<reference evidence="16" key="1">
    <citation type="submission" date="2016-05" db="EMBL/GenBank/DDBJ databases">
        <title>Comparative genomics of biotechnologically important yeasts.</title>
        <authorList>
            <consortium name="DOE Joint Genome Institute"/>
            <person name="Riley R."/>
            <person name="Haridas S."/>
            <person name="Wolfe K.H."/>
            <person name="Lopes M.R."/>
            <person name="Hittinger C.T."/>
            <person name="Goker M."/>
            <person name="Salamov A."/>
            <person name="Wisecaver J."/>
            <person name="Long T.M."/>
            <person name="Aerts A.L."/>
            <person name="Barry K."/>
            <person name="Choi C."/>
            <person name="Clum A."/>
            <person name="Coughlan A.Y."/>
            <person name="Deshpande S."/>
            <person name="Douglass A.P."/>
            <person name="Hanson S.J."/>
            <person name="Klenk H.-P."/>
            <person name="Labutti K."/>
            <person name="Lapidus A."/>
            <person name="Lindquist E."/>
            <person name="Lipzen A."/>
            <person name="Meier-Kolthoff J.P."/>
            <person name="Ohm R.A."/>
            <person name="Otillar R.P."/>
            <person name="Pangilinan J."/>
            <person name="Peng Y."/>
            <person name="Rokas A."/>
            <person name="Rosa C.A."/>
            <person name="Scheuner C."/>
            <person name="Sibirny A.A."/>
            <person name="Slot J.C."/>
            <person name="Stielow J.B."/>
            <person name="Sun H."/>
            <person name="Kurtzman C.P."/>
            <person name="Blackwell M."/>
            <person name="Grigoriev I.V."/>
            <person name="Jeffries T.W."/>
        </authorList>
    </citation>
    <scope>NUCLEOTIDE SEQUENCE [LARGE SCALE GENOMIC DNA]</scope>
    <source>
        <strain evidence="16">NRRL Y-17324</strain>
    </source>
</reference>
<feature type="transmembrane region" description="Helical" evidence="13">
    <location>
        <begin position="180"/>
        <end position="201"/>
    </location>
</feature>
<evidence type="ECO:0000256" key="11">
    <source>
        <dbReference type="ARBA" id="ARBA00039804"/>
    </source>
</evidence>
<comment type="subcellular location">
    <subcellularLocation>
        <location evidence="2">Golgi apparatus</location>
        <location evidence="2">cis-Golgi network membrane</location>
        <topology evidence="2">Multi-pass membrane protein</topology>
    </subcellularLocation>
</comment>
<evidence type="ECO:0000256" key="12">
    <source>
        <dbReference type="ARBA" id="ARBA00042081"/>
    </source>
</evidence>
<dbReference type="Proteomes" id="UP000094285">
    <property type="component" value="Unassembled WGS sequence"/>
</dbReference>
<dbReference type="RefSeq" id="XP_020065864.1">
    <property type="nucleotide sequence ID" value="XM_020206545.1"/>
</dbReference>
<evidence type="ECO:0000256" key="7">
    <source>
        <dbReference type="ARBA" id="ARBA00022801"/>
    </source>
</evidence>
<dbReference type="Gene3D" id="1.20.1540.10">
    <property type="entry name" value="Rhomboid-like"/>
    <property type="match status" value="1"/>
</dbReference>
<evidence type="ECO:0000256" key="2">
    <source>
        <dbReference type="ARBA" id="ARBA00004257"/>
    </source>
</evidence>
<dbReference type="GeneID" id="30980682"/>
<dbReference type="GO" id="GO:0005794">
    <property type="term" value="C:Golgi apparatus"/>
    <property type="evidence" value="ECO:0007669"/>
    <property type="project" value="UniProtKB-SubCell"/>
</dbReference>
<evidence type="ECO:0000256" key="9">
    <source>
        <dbReference type="ARBA" id="ARBA00023136"/>
    </source>
</evidence>
<feature type="transmembrane region" description="Helical" evidence="13">
    <location>
        <begin position="57"/>
        <end position="78"/>
    </location>
</feature>
<gene>
    <name evidence="15" type="ORF">CANTADRAFT_20311</name>
</gene>
<feature type="transmembrane region" description="Helical" evidence="13">
    <location>
        <begin position="90"/>
        <end position="115"/>
    </location>
</feature>
<dbReference type="GO" id="GO:0016020">
    <property type="term" value="C:membrane"/>
    <property type="evidence" value="ECO:0007669"/>
    <property type="project" value="InterPro"/>
</dbReference>
<feature type="transmembrane region" description="Helical" evidence="13">
    <location>
        <begin position="20"/>
        <end position="45"/>
    </location>
</feature>
<proteinExistence type="inferred from homology"/>
<evidence type="ECO:0000256" key="8">
    <source>
        <dbReference type="ARBA" id="ARBA00022989"/>
    </source>
</evidence>
<comment type="similarity">
    <text evidence="3">Belongs to the peptidase S54 family.</text>
</comment>
<dbReference type="AlphaFoldDB" id="A0A1E4SMY0"/>
<dbReference type="InterPro" id="IPR022764">
    <property type="entry name" value="Peptidase_S54_rhomboid_dom"/>
</dbReference>
<dbReference type="Pfam" id="PF01694">
    <property type="entry name" value="Rhomboid"/>
    <property type="match status" value="1"/>
</dbReference>
<feature type="transmembrane region" description="Helical" evidence="13">
    <location>
        <begin position="121"/>
        <end position="137"/>
    </location>
</feature>
<dbReference type="STRING" id="984487.A0A1E4SMY0"/>
<evidence type="ECO:0000259" key="14">
    <source>
        <dbReference type="Pfam" id="PF01694"/>
    </source>
</evidence>
<evidence type="ECO:0000256" key="6">
    <source>
        <dbReference type="ARBA" id="ARBA00022692"/>
    </source>
</evidence>
<dbReference type="EMBL" id="KV453910">
    <property type="protein sequence ID" value="ODV80742.1"/>
    <property type="molecule type" value="Genomic_DNA"/>
</dbReference>
<dbReference type="PANTHER" id="PTHR43066:SF1">
    <property type="entry name" value="RHOMBOID PROTEIN 2"/>
    <property type="match status" value="1"/>
</dbReference>
<evidence type="ECO:0000313" key="15">
    <source>
        <dbReference type="EMBL" id="ODV80742.1"/>
    </source>
</evidence>
<dbReference type="GO" id="GO:0034399">
    <property type="term" value="C:nuclear periphery"/>
    <property type="evidence" value="ECO:0007669"/>
    <property type="project" value="EnsemblFungi"/>
</dbReference>
<dbReference type="PANTHER" id="PTHR43066">
    <property type="entry name" value="RHOMBOID-RELATED PROTEIN"/>
    <property type="match status" value="1"/>
</dbReference>
<keyword evidence="6 13" id="KW-0812">Transmembrane</keyword>
<name>A0A1E4SMY0_9ASCO</name>
<evidence type="ECO:0000313" key="16">
    <source>
        <dbReference type="Proteomes" id="UP000094285"/>
    </source>
</evidence>
<dbReference type="EC" id="3.4.21.105" evidence="4"/>
<evidence type="ECO:0000256" key="5">
    <source>
        <dbReference type="ARBA" id="ARBA00022670"/>
    </source>
</evidence>
<sequence length="268" mass="29440">MASSFPLDLSSVNHYPALTVGLPIFTFILLLANVGDWLSAVFSLYPGAPFKLDLNRLSFYILFHRSFLHWFLNCLALATPMAIFERTHGTVYTGVTLNLLAAVAGLQYCVVGLLFYPDTHVVGLSGVVFSFLSYVAVKEHQHRPVYTYTFQSRTVSIPTLWTPLIFVTITAVLLPGSSLFGHLAGVSTGYLLGLGYLKVLYPPSKVILWIERKLAVPISKLDGLVVYYRELEAIESRGVTYTSLLVEDLEASASTPAPFRGDGQVLGA</sequence>
<feature type="transmembrane region" description="Helical" evidence="13">
    <location>
        <begin position="157"/>
        <end position="174"/>
    </location>
</feature>
<keyword evidence="9 13" id="KW-0472">Membrane</keyword>
<keyword evidence="16" id="KW-1185">Reference proteome</keyword>
<evidence type="ECO:0000256" key="10">
    <source>
        <dbReference type="ARBA" id="ARBA00037147"/>
    </source>
</evidence>
<dbReference type="SUPFAM" id="SSF144091">
    <property type="entry name" value="Rhomboid-like"/>
    <property type="match status" value="1"/>
</dbReference>